<evidence type="ECO:0000256" key="2">
    <source>
        <dbReference type="ARBA" id="ARBA00023136"/>
    </source>
</evidence>
<keyword evidence="4" id="KW-0675">Receptor</keyword>
<evidence type="ECO:0000256" key="3">
    <source>
        <dbReference type="ARBA" id="ARBA00023237"/>
    </source>
</evidence>
<dbReference type="AlphaFoldDB" id="A0A6P1QVE6"/>
<proteinExistence type="predicted"/>
<evidence type="ECO:0000256" key="1">
    <source>
        <dbReference type="ARBA" id="ARBA00004442"/>
    </source>
</evidence>
<keyword evidence="2" id="KW-0472">Membrane</keyword>
<name>A0A6P1QVE6_9FLAO</name>
<sequence>MNKILAFAFIALSSLAFSQIKEEKLILERKREPEVKRIEKKKAAAPLEKNYPPKEKKVEDSLNLKYDIIDVPSVSDFQTSTIQRTDINLKLSRESQNNYFRIGFGNYGKVLADGNISKMLDNKIELGGDIHYLSTSGLKKQYDWDSGQYNADLAAFAKHYGEKGKASAVVEYSRNSYNFYGIYNNDFAVGKDLSQATNHLKVNAYYDYYSNEILNDVRVKSSFLSDKFKANESAVEMIANLSKHHLDLSSDIRLNADLGLNLLYQNTDFEVGSQHNSSFLNFEFNPKLSFFKGESHLRLGSGFSFLSSKNSSLAITEPEKFSKIYWFPEVEFLLAVGSPFKFYGGVDGGLKINSYSSLLSENPYLLPDQELKPTQTKYRFYFGLKGDISEAFKYDVSAGFLKLRNIAFFKANGFPDSRSPEQPYEFSNTFSALYDNGSQSFVKGSIHYFPIANVVIDGELSFQKYTLDNHEYIYNVPLVKAELGAISFMLGRKLQLGVKGFFVTDRTSNSFSLVSSSLPYPVLEEDKDTKVGGYADINLSAEYKLHKNFSIFALANNLLNANYQTYKGYKVLGTQILGGLKISF</sequence>
<evidence type="ECO:0000313" key="4">
    <source>
        <dbReference type="EMBL" id="QHN65735.1"/>
    </source>
</evidence>
<keyword evidence="3" id="KW-0998">Cell outer membrane</keyword>
<dbReference type="InterPro" id="IPR036942">
    <property type="entry name" value="Beta-barrel_TonB_sf"/>
</dbReference>
<dbReference type="Proteomes" id="UP000464318">
    <property type="component" value="Chromosome"/>
</dbReference>
<dbReference type="SUPFAM" id="SSF56935">
    <property type="entry name" value="Porins"/>
    <property type="match status" value="1"/>
</dbReference>
<dbReference type="EMBL" id="CP029149">
    <property type="protein sequence ID" value="QHN65735.1"/>
    <property type="molecule type" value="Genomic_DNA"/>
</dbReference>
<dbReference type="Gene3D" id="2.40.170.20">
    <property type="entry name" value="TonB-dependent receptor, beta-barrel domain"/>
    <property type="match status" value="1"/>
</dbReference>
<dbReference type="OrthoDB" id="1264254at2"/>
<dbReference type="KEGG" id="bcad:DBX24_07500"/>
<reference evidence="4 5" key="1">
    <citation type="submission" date="2018-04" db="EMBL/GenBank/DDBJ databases">
        <title>Characteristic and Complete Genome Sequencing of A Novel Member of Infective Endocarditis Causative Bacteria: Bergeyella cardium QL-PH.</title>
        <authorList>
            <person name="Pan H."/>
            <person name="Sun E."/>
            <person name="Zhang Y."/>
        </authorList>
    </citation>
    <scope>NUCLEOTIDE SEQUENCE [LARGE SCALE GENOMIC DNA]</scope>
    <source>
        <strain evidence="4 5">HPQL</strain>
    </source>
</reference>
<evidence type="ECO:0000313" key="5">
    <source>
        <dbReference type="Proteomes" id="UP000464318"/>
    </source>
</evidence>
<accession>A0A6P1QVE6</accession>
<comment type="subcellular location">
    <subcellularLocation>
        <location evidence="1">Cell outer membrane</location>
    </subcellularLocation>
</comment>
<dbReference type="GO" id="GO:0009279">
    <property type="term" value="C:cell outer membrane"/>
    <property type="evidence" value="ECO:0007669"/>
    <property type="project" value="UniProtKB-SubCell"/>
</dbReference>
<gene>
    <name evidence="4" type="ORF">DBX24_07500</name>
</gene>
<organism evidence="4 5">
    <name type="scientific">Bergeyella cardium</name>
    <dbReference type="NCBI Taxonomy" id="1585976"/>
    <lineage>
        <taxon>Bacteria</taxon>
        <taxon>Pseudomonadati</taxon>
        <taxon>Bacteroidota</taxon>
        <taxon>Flavobacteriia</taxon>
        <taxon>Flavobacteriales</taxon>
        <taxon>Weeksellaceae</taxon>
        <taxon>Bergeyella</taxon>
    </lineage>
</organism>
<protein>
    <submittedName>
        <fullName evidence="4">TonB-dependent receptor</fullName>
    </submittedName>
</protein>
<dbReference type="RefSeq" id="WP_160224459.1">
    <property type="nucleotide sequence ID" value="NZ_CP029149.1"/>
</dbReference>
<keyword evidence="5" id="KW-1185">Reference proteome</keyword>